<dbReference type="InParanoid" id="E9HNU2"/>
<evidence type="ECO:0000313" key="3">
    <source>
        <dbReference type="Proteomes" id="UP000000305"/>
    </source>
</evidence>
<feature type="region of interest" description="Disordered" evidence="1">
    <location>
        <begin position="1"/>
        <end position="58"/>
    </location>
</feature>
<dbReference type="KEGG" id="dpx:DAPPUDRAFT_116176"/>
<protein>
    <submittedName>
        <fullName evidence="2">Uncharacterized protein</fullName>
    </submittedName>
</protein>
<feature type="compositionally biased region" description="Basic residues" evidence="1">
    <location>
        <begin position="48"/>
        <end position="58"/>
    </location>
</feature>
<proteinExistence type="predicted"/>
<evidence type="ECO:0000256" key="1">
    <source>
        <dbReference type="SAM" id="MobiDB-lite"/>
    </source>
</evidence>
<name>E9HNU2_DAPPU</name>
<sequence length="134" mass="14883">MGGGTARPARQYVKDLSDPTFTGIGSAKLNRQQQHQQQQTIMKDKSAKTKRAKSAKWKKKRLNTNLLNSLSPNQPNSALASGEVADNDRATVISRTPSISTQVVQYTGTTKKLGRGRKFVRLRKFQQLGNTRRG</sequence>
<accession>E9HNU2</accession>
<reference evidence="2 3" key="1">
    <citation type="journal article" date="2011" name="Science">
        <title>The ecoresponsive genome of Daphnia pulex.</title>
        <authorList>
            <person name="Colbourne J.K."/>
            <person name="Pfrender M.E."/>
            <person name="Gilbert D."/>
            <person name="Thomas W.K."/>
            <person name="Tucker A."/>
            <person name="Oakley T.H."/>
            <person name="Tokishita S."/>
            <person name="Aerts A."/>
            <person name="Arnold G.J."/>
            <person name="Basu M.K."/>
            <person name="Bauer D.J."/>
            <person name="Caceres C.E."/>
            <person name="Carmel L."/>
            <person name="Casola C."/>
            <person name="Choi J.H."/>
            <person name="Detter J.C."/>
            <person name="Dong Q."/>
            <person name="Dusheyko S."/>
            <person name="Eads B.D."/>
            <person name="Frohlich T."/>
            <person name="Geiler-Samerotte K.A."/>
            <person name="Gerlach D."/>
            <person name="Hatcher P."/>
            <person name="Jogdeo S."/>
            <person name="Krijgsveld J."/>
            <person name="Kriventseva E.V."/>
            <person name="Kultz D."/>
            <person name="Laforsch C."/>
            <person name="Lindquist E."/>
            <person name="Lopez J."/>
            <person name="Manak J.R."/>
            <person name="Muller J."/>
            <person name="Pangilinan J."/>
            <person name="Patwardhan R.P."/>
            <person name="Pitluck S."/>
            <person name="Pritham E.J."/>
            <person name="Rechtsteiner A."/>
            <person name="Rho M."/>
            <person name="Rogozin I.B."/>
            <person name="Sakarya O."/>
            <person name="Salamov A."/>
            <person name="Schaack S."/>
            <person name="Shapiro H."/>
            <person name="Shiga Y."/>
            <person name="Skalitzky C."/>
            <person name="Smith Z."/>
            <person name="Souvorov A."/>
            <person name="Sung W."/>
            <person name="Tang Z."/>
            <person name="Tsuchiya D."/>
            <person name="Tu H."/>
            <person name="Vos H."/>
            <person name="Wang M."/>
            <person name="Wolf Y.I."/>
            <person name="Yamagata H."/>
            <person name="Yamada T."/>
            <person name="Ye Y."/>
            <person name="Shaw J.R."/>
            <person name="Andrews J."/>
            <person name="Crease T.J."/>
            <person name="Tang H."/>
            <person name="Lucas S.M."/>
            <person name="Robertson H.M."/>
            <person name="Bork P."/>
            <person name="Koonin E.V."/>
            <person name="Zdobnov E.M."/>
            <person name="Grigoriev I.V."/>
            <person name="Lynch M."/>
            <person name="Boore J.L."/>
        </authorList>
    </citation>
    <scope>NUCLEOTIDE SEQUENCE [LARGE SCALE GENOMIC DNA]</scope>
</reference>
<evidence type="ECO:0000313" key="2">
    <source>
        <dbReference type="EMBL" id="EFX66591.1"/>
    </source>
</evidence>
<dbReference type="HOGENOM" id="CLU_1898318_0_0_1"/>
<organism evidence="2 3">
    <name type="scientific">Daphnia pulex</name>
    <name type="common">Water flea</name>
    <dbReference type="NCBI Taxonomy" id="6669"/>
    <lineage>
        <taxon>Eukaryota</taxon>
        <taxon>Metazoa</taxon>
        <taxon>Ecdysozoa</taxon>
        <taxon>Arthropoda</taxon>
        <taxon>Crustacea</taxon>
        <taxon>Branchiopoda</taxon>
        <taxon>Diplostraca</taxon>
        <taxon>Cladocera</taxon>
        <taxon>Anomopoda</taxon>
        <taxon>Daphniidae</taxon>
        <taxon>Daphnia</taxon>
    </lineage>
</organism>
<keyword evidence="3" id="KW-1185">Reference proteome</keyword>
<gene>
    <name evidence="2" type="ORF">DAPPUDRAFT_116176</name>
</gene>
<dbReference type="Proteomes" id="UP000000305">
    <property type="component" value="Unassembled WGS sequence"/>
</dbReference>
<dbReference type="AlphaFoldDB" id="E9HNU2"/>
<dbReference type="EMBL" id="GL732699">
    <property type="protein sequence ID" value="EFX66591.1"/>
    <property type="molecule type" value="Genomic_DNA"/>
</dbReference>